<dbReference type="HAMAP" id="MF_01629">
    <property type="entry name" value="PdxH"/>
    <property type="match status" value="1"/>
</dbReference>
<dbReference type="InterPro" id="IPR019576">
    <property type="entry name" value="Pyridoxamine_oxidase_dimer_C"/>
</dbReference>
<dbReference type="PANTHER" id="PTHR10851:SF0">
    <property type="entry name" value="PYRIDOXINE-5'-PHOSPHATE OXIDASE"/>
    <property type="match status" value="1"/>
</dbReference>
<dbReference type="EC" id="1.4.3.5" evidence="6"/>
<comment type="cofactor">
    <cofactor evidence="6">
        <name>FMN</name>
        <dbReference type="ChEBI" id="CHEBI:58210"/>
    </cofactor>
    <text evidence="6">Binds 1 FMN per subunit.</text>
</comment>
<dbReference type="Gene3D" id="2.30.110.10">
    <property type="entry name" value="Electron Transport, Fmn-binding Protein, Chain A"/>
    <property type="match status" value="1"/>
</dbReference>
<feature type="binding site" evidence="6">
    <location>
        <position position="212"/>
    </location>
    <ligand>
        <name>FMN</name>
        <dbReference type="ChEBI" id="CHEBI:58210"/>
    </ligand>
</feature>
<organism evidence="9 10">
    <name type="scientific">Methylorubrum suomiense</name>
    <dbReference type="NCBI Taxonomy" id="144191"/>
    <lineage>
        <taxon>Bacteria</taxon>
        <taxon>Pseudomonadati</taxon>
        <taxon>Pseudomonadota</taxon>
        <taxon>Alphaproteobacteria</taxon>
        <taxon>Hyphomicrobiales</taxon>
        <taxon>Methylobacteriaceae</taxon>
        <taxon>Methylorubrum</taxon>
    </lineage>
</organism>
<reference evidence="9" key="1">
    <citation type="journal article" date="2021" name="Front. Microbiol.">
        <title>Comprehensive Comparative Genomics and Phenotyping of Methylobacterium Species.</title>
        <authorList>
            <person name="Alessa O."/>
            <person name="Ogura Y."/>
            <person name="Fujitani Y."/>
            <person name="Takami H."/>
            <person name="Hayashi T."/>
            <person name="Sahin N."/>
            <person name="Tani A."/>
        </authorList>
    </citation>
    <scope>NUCLEOTIDE SEQUENCE</scope>
    <source>
        <strain evidence="9">DSM 14458</strain>
    </source>
</reference>
<dbReference type="Pfam" id="PF10590">
    <property type="entry name" value="PNP_phzG_C"/>
    <property type="match status" value="1"/>
</dbReference>
<feature type="binding site" evidence="6">
    <location>
        <begin position="157"/>
        <end position="158"/>
    </location>
    <ligand>
        <name>FMN</name>
        <dbReference type="ChEBI" id="CHEBI:58210"/>
    </ligand>
</feature>
<dbReference type="Pfam" id="PF01243">
    <property type="entry name" value="PNPOx_N"/>
    <property type="match status" value="1"/>
</dbReference>
<evidence type="ECO:0000256" key="5">
    <source>
        <dbReference type="ARBA" id="ARBA00023096"/>
    </source>
</evidence>
<dbReference type="PIRSF" id="PIRSF000190">
    <property type="entry name" value="Pyd_amn-ph_oxd"/>
    <property type="match status" value="1"/>
</dbReference>
<dbReference type="EMBL" id="BPRE01000018">
    <property type="protein sequence ID" value="GJE77957.1"/>
    <property type="molecule type" value="Genomic_DNA"/>
</dbReference>
<evidence type="ECO:0000313" key="9">
    <source>
        <dbReference type="EMBL" id="GJE77957.1"/>
    </source>
</evidence>
<comment type="subunit">
    <text evidence="6">Homodimer.</text>
</comment>
<feature type="binding site" evidence="6">
    <location>
        <position position="122"/>
    </location>
    <ligand>
        <name>FMN</name>
        <dbReference type="ChEBI" id="CHEBI:58210"/>
    </ligand>
</feature>
<feature type="domain" description="Pyridoxamine 5'-phosphate oxidase N-terminal" evidence="7">
    <location>
        <begin position="52"/>
        <end position="175"/>
    </location>
</feature>
<feature type="binding site" evidence="6">
    <location>
        <begin position="208"/>
        <end position="210"/>
    </location>
    <ligand>
        <name>substrate</name>
    </ligand>
</feature>
<dbReference type="NCBIfam" id="TIGR00558">
    <property type="entry name" value="pdxH"/>
    <property type="match status" value="1"/>
</dbReference>
<keyword evidence="4 6" id="KW-0560">Oxidoreductase</keyword>
<keyword evidence="3 6" id="KW-0288">FMN</keyword>
<accession>A0ABQ4V432</accession>
<comment type="catalytic activity">
    <reaction evidence="6">
        <text>pyridoxamine 5'-phosphate + O2 + H2O = pyridoxal 5'-phosphate + H2O2 + NH4(+)</text>
        <dbReference type="Rhea" id="RHEA:15817"/>
        <dbReference type="ChEBI" id="CHEBI:15377"/>
        <dbReference type="ChEBI" id="CHEBI:15379"/>
        <dbReference type="ChEBI" id="CHEBI:16240"/>
        <dbReference type="ChEBI" id="CHEBI:28938"/>
        <dbReference type="ChEBI" id="CHEBI:58451"/>
        <dbReference type="ChEBI" id="CHEBI:597326"/>
        <dbReference type="EC" id="1.4.3.5"/>
    </reaction>
</comment>
<dbReference type="InterPro" id="IPR000659">
    <property type="entry name" value="Pyridox_Oxase"/>
</dbReference>
<evidence type="ECO:0000256" key="4">
    <source>
        <dbReference type="ARBA" id="ARBA00023002"/>
    </source>
</evidence>
<gene>
    <name evidence="9" type="primary">pdxH_3</name>
    <name evidence="6" type="synonym">pdxH</name>
    <name evidence="9" type="ORF">BGCPKDLD_4567</name>
</gene>
<comment type="catalytic activity">
    <reaction evidence="6">
        <text>pyridoxine 5'-phosphate + O2 = pyridoxal 5'-phosphate + H2O2</text>
        <dbReference type="Rhea" id="RHEA:15149"/>
        <dbReference type="ChEBI" id="CHEBI:15379"/>
        <dbReference type="ChEBI" id="CHEBI:16240"/>
        <dbReference type="ChEBI" id="CHEBI:58589"/>
        <dbReference type="ChEBI" id="CHEBI:597326"/>
        <dbReference type="EC" id="1.4.3.5"/>
    </reaction>
</comment>
<proteinExistence type="inferred from homology"/>
<feature type="binding site" evidence="6">
    <location>
        <position position="140"/>
    </location>
    <ligand>
        <name>substrate</name>
    </ligand>
</feature>
<comment type="caution">
    <text evidence="9">The sequence shown here is derived from an EMBL/GenBank/DDBJ whole genome shotgun (WGS) entry which is preliminary data.</text>
</comment>
<keyword evidence="10" id="KW-1185">Reference proteome</keyword>
<protein>
    <recommendedName>
        <fullName evidence="6">Pyridoxine/pyridoxamine 5'-phosphate oxidase</fullName>
        <ecNumber evidence="6">1.4.3.5</ecNumber>
    </recommendedName>
    <alternativeName>
        <fullName evidence="6">PNP/PMP oxidase</fullName>
        <shortName evidence="6">PNPOx</shortName>
    </alternativeName>
    <alternativeName>
        <fullName evidence="6">Pyridoxal 5'-phosphate synthase</fullName>
    </alternativeName>
</protein>
<comment type="similarity">
    <text evidence="1 6">Belongs to the pyridoxamine 5'-phosphate oxidase family.</text>
</comment>
<feature type="binding site" evidence="6">
    <location>
        <position position="83"/>
    </location>
    <ligand>
        <name>substrate</name>
    </ligand>
</feature>
<feature type="domain" description="Pyridoxine 5'-phosphate oxidase dimerisation C-terminal" evidence="8">
    <location>
        <begin position="189"/>
        <end position="229"/>
    </location>
</feature>
<dbReference type="Proteomes" id="UP001055093">
    <property type="component" value="Unassembled WGS sequence"/>
</dbReference>
<dbReference type="SUPFAM" id="SSF50475">
    <property type="entry name" value="FMN-binding split barrel"/>
    <property type="match status" value="1"/>
</dbReference>
<comment type="function">
    <text evidence="6">Catalyzes the oxidation of either pyridoxine 5'-phosphate (PNP) or pyridoxamine 5'-phosphate (PMP) into pyridoxal 5'-phosphate (PLP).</text>
</comment>
<evidence type="ECO:0000256" key="1">
    <source>
        <dbReference type="ARBA" id="ARBA00007301"/>
    </source>
</evidence>
<feature type="binding site" evidence="6">
    <location>
        <position position="100"/>
    </location>
    <ligand>
        <name>FMN</name>
        <dbReference type="ChEBI" id="CHEBI:58210"/>
    </ligand>
</feature>
<feature type="binding site" evidence="6">
    <location>
        <position position="148"/>
    </location>
    <ligand>
        <name>substrate</name>
    </ligand>
</feature>
<evidence type="ECO:0000259" key="7">
    <source>
        <dbReference type="Pfam" id="PF01243"/>
    </source>
</evidence>
<keyword evidence="5 6" id="KW-0664">Pyridoxine biosynthesis</keyword>
<evidence type="ECO:0000259" key="8">
    <source>
        <dbReference type="Pfam" id="PF10590"/>
    </source>
</evidence>
<dbReference type="InterPro" id="IPR012349">
    <property type="entry name" value="Split_barrel_FMN-bd"/>
</dbReference>
<keyword evidence="2 6" id="KW-0285">Flavoprotein</keyword>
<dbReference type="InterPro" id="IPR019740">
    <property type="entry name" value="Pyridox_Oxase_CS"/>
</dbReference>
<comment type="caution">
    <text evidence="6">Lacks conserved residue(s) required for the propagation of feature annotation.</text>
</comment>
<dbReference type="PANTHER" id="PTHR10851">
    <property type="entry name" value="PYRIDOXINE-5-PHOSPHATE OXIDASE"/>
    <property type="match status" value="1"/>
</dbReference>
<comment type="pathway">
    <text evidence="6">Cofactor metabolism; pyridoxal 5'-phosphate salvage; pyridoxal 5'-phosphate from pyridoxamine 5'-phosphate: step 1/1.</text>
</comment>
<feature type="binding site" evidence="6">
    <location>
        <position position="202"/>
    </location>
    <ligand>
        <name>FMN</name>
        <dbReference type="ChEBI" id="CHEBI:58210"/>
    </ligand>
</feature>
<feature type="binding site" evidence="6">
    <location>
        <begin position="78"/>
        <end position="83"/>
    </location>
    <ligand>
        <name>FMN</name>
        <dbReference type="ChEBI" id="CHEBI:58210"/>
    </ligand>
</feature>
<sequence length="229" mass="25325">MPVPVPPDPDATGVKMAIDRLREGEPAGAGVDSGDFTLSSDPFALFRVWMAEAEAAEPEDANAMALATADADGLPDVRVVLLKGFDRRGFVFYTNAQSAKGEQLAANPRAALVLHWKSLRRQIRARGSIAPVTPAEADAYFASRHRDSRIGALASQQSRPLADRPTLMAAVAELSAKYENGPVPRPEHWRGFRLDPVRMEFWQNGDYRLHDRVRFTRDGDGWSRARLYP</sequence>
<feature type="binding site" evidence="6">
    <location>
        <begin position="93"/>
        <end position="94"/>
    </location>
    <ligand>
        <name>FMN</name>
        <dbReference type="ChEBI" id="CHEBI:58210"/>
    </ligand>
</feature>
<comment type="pathway">
    <text evidence="6">Cofactor metabolism; pyridoxal 5'-phosphate salvage; pyridoxal 5'-phosphate from pyridoxine 5'-phosphate: step 1/1.</text>
</comment>
<evidence type="ECO:0000256" key="3">
    <source>
        <dbReference type="ARBA" id="ARBA00022643"/>
    </source>
</evidence>
<evidence type="ECO:0000313" key="10">
    <source>
        <dbReference type="Proteomes" id="UP001055093"/>
    </source>
</evidence>
<reference evidence="9" key="2">
    <citation type="submission" date="2021-08" db="EMBL/GenBank/DDBJ databases">
        <authorList>
            <person name="Tani A."/>
            <person name="Ola A."/>
            <person name="Ogura Y."/>
            <person name="Katsura K."/>
            <person name="Hayashi T."/>
        </authorList>
    </citation>
    <scope>NUCLEOTIDE SEQUENCE</scope>
    <source>
        <strain evidence="9">DSM 14458</strain>
    </source>
</reference>
<feature type="binding site" evidence="6">
    <location>
        <position position="144"/>
    </location>
    <ligand>
        <name>substrate</name>
    </ligand>
</feature>
<dbReference type="NCBIfam" id="NF004231">
    <property type="entry name" value="PRK05679.1"/>
    <property type="match status" value="1"/>
</dbReference>
<evidence type="ECO:0000256" key="6">
    <source>
        <dbReference type="HAMAP-Rule" id="MF_01629"/>
    </source>
</evidence>
<dbReference type="PROSITE" id="PS01064">
    <property type="entry name" value="PYRIDOX_OXIDASE"/>
    <property type="match status" value="1"/>
</dbReference>
<name>A0ABQ4V432_9HYPH</name>
<dbReference type="InterPro" id="IPR011576">
    <property type="entry name" value="Pyridox_Oxase_N"/>
</dbReference>
<evidence type="ECO:0000256" key="2">
    <source>
        <dbReference type="ARBA" id="ARBA00022630"/>
    </source>
</evidence>